<dbReference type="AlphaFoldDB" id="A0A1L4D164"/>
<evidence type="ECO:0008006" key="4">
    <source>
        <dbReference type="Google" id="ProtNLM"/>
    </source>
</evidence>
<gene>
    <name evidence="2" type="ORF">AXG55_08470</name>
</gene>
<protein>
    <recommendedName>
        <fullName evidence="4">C1q domain-containing protein</fullName>
    </recommendedName>
</protein>
<keyword evidence="1" id="KW-0175">Coiled coil</keyword>
<dbReference type="Proteomes" id="UP000184731">
    <property type="component" value="Chromosome"/>
</dbReference>
<proteinExistence type="predicted"/>
<dbReference type="STRING" id="1915309.AXG55_08470"/>
<accession>A0A1L4D164</accession>
<keyword evidence="3" id="KW-1185">Reference proteome</keyword>
<organism evidence="2 3">
    <name type="scientific">Silvanigrella aquatica</name>
    <dbReference type="NCBI Taxonomy" id="1915309"/>
    <lineage>
        <taxon>Bacteria</taxon>
        <taxon>Pseudomonadati</taxon>
        <taxon>Bdellovibrionota</taxon>
        <taxon>Oligoflexia</taxon>
        <taxon>Silvanigrellales</taxon>
        <taxon>Silvanigrellaceae</taxon>
        <taxon>Silvanigrella</taxon>
    </lineage>
</organism>
<dbReference type="EMBL" id="CP017834">
    <property type="protein sequence ID" value="APJ03936.1"/>
    <property type="molecule type" value="Genomic_DNA"/>
</dbReference>
<dbReference type="RefSeq" id="WP_148697681.1">
    <property type="nucleotide sequence ID" value="NZ_CP017834.1"/>
</dbReference>
<dbReference type="Gene3D" id="2.60.120.40">
    <property type="match status" value="1"/>
</dbReference>
<reference evidence="2 3" key="1">
    <citation type="submission" date="2016-10" db="EMBL/GenBank/DDBJ databases">
        <title>Silvanigrella aquatica sp. nov., isolated from a freshwater lake located in the Black Forest, Germany, description of Silvanigrellaceae fam. nov., Silvanigrellales ord. nov., reclassification of the order Bdellovibrionales in the class Oligoflexia, reclassification of the families Bacteriovoracaceae and Halobacteriovoraceae in the new order Bacteriovoracales ord. nov., and reclassification of the family Pseudobacteriovoracaceae in the order Oligoflexiales.</title>
        <authorList>
            <person name="Hahn M.W."/>
            <person name="Schmidt J."/>
            <person name="Koll U."/>
            <person name="Rohde M."/>
            <person name="Verbag S."/>
            <person name="Pitt A."/>
            <person name="Nakai R."/>
            <person name="Naganuma T."/>
            <person name="Lang E."/>
        </authorList>
    </citation>
    <scope>NUCLEOTIDE SEQUENCE [LARGE SCALE GENOMIC DNA]</scope>
    <source>
        <strain evidence="2 3">MWH-Nonnen-W8red</strain>
    </source>
</reference>
<evidence type="ECO:0000256" key="1">
    <source>
        <dbReference type="SAM" id="Coils"/>
    </source>
</evidence>
<evidence type="ECO:0000313" key="2">
    <source>
        <dbReference type="EMBL" id="APJ03936.1"/>
    </source>
</evidence>
<name>A0A1L4D164_9BACT</name>
<sequence>MSDAAIKLTENMVLTEDILKAIHKQILDGKTETSLTLPREADLKTEMDKKIAALMLDSKKSADNLKKELDKVKLNISQFAKNLDIEKRIRKLDNFNGKDKDDIVSAFQQFNENHFILIDKFYSGLDSLEKNYLLQDKRFTEILNAYGLYSIKSNNDLRTKVDGTLTSSLETMNTTLDQQKNHNHDGKYAPVQHTHDEYSRQVTRHFHRNLGGAHEIYNVNVSIPFGGKMLQSGTSPWSSDNTIYTCPEDAIYQFQIYFTGCSNSSNNCIKSVLNNKDHKNNIQYINSNWSSHHILYCDEMKKNDKLSFQVISTNLIIINYYQIFTVVTYWPK</sequence>
<evidence type="ECO:0000313" key="3">
    <source>
        <dbReference type="Proteomes" id="UP000184731"/>
    </source>
</evidence>
<dbReference type="KEGG" id="saqi:AXG55_08470"/>
<dbReference type="InterPro" id="IPR008983">
    <property type="entry name" value="Tumour_necrosis_fac-like_dom"/>
</dbReference>
<feature type="coiled-coil region" evidence="1">
    <location>
        <begin position="55"/>
        <end position="82"/>
    </location>
</feature>